<name>A0A2T6A0Q4_9RHOB</name>
<dbReference type="AlphaFoldDB" id="A0A2T6A0Q4"/>
<gene>
    <name evidence="1" type="ORF">C8N34_1501</name>
</gene>
<dbReference type="EMBL" id="QBKP01000050">
    <property type="protein sequence ID" value="PTX37409.1"/>
    <property type="molecule type" value="Genomic_DNA"/>
</dbReference>
<proteinExistence type="predicted"/>
<comment type="caution">
    <text evidence="1">The sequence shown here is derived from an EMBL/GenBank/DDBJ whole genome shotgun (WGS) entry which is preliminary data.</text>
</comment>
<evidence type="ECO:0000313" key="1">
    <source>
        <dbReference type="EMBL" id="PTX37409.1"/>
    </source>
</evidence>
<organism evidence="1 2">
    <name type="scientific">Gemmobacter caeni</name>
    <dbReference type="NCBI Taxonomy" id="589035"/>
    <lineage>
        <taxon>Bacteria</taxon>
        <taxon>Pseudomonadati</taxon>
        <taxon>Pseudomonadota</taxon>
        <taxon>Alphaproteobacteria</taxon>
        <taxon>Rhodobacterales</taxon>
        <taxon>Paracoccaceae</taxon>
        <taxon>Gemmobacter</taxon>
    </lineage>
</organism>
<evidence type="ECO:0000313" key="2">
    <source>
        <dbReference type="Proteomes" id="UP000244224"/>
    </source>
</evidence>
<dbReference type="Proteomes" id="UP000244224">
    <property type="component" value="Unassembled WGS sequence"/>
</dbReference>
<reference evidence="1 2" key="1">
    <citation type="submission" date="2018-04" db="EMBL/GenBank/DDBJ databases">
        <title>Genomic Encyclopedia of Archaeal and Bacterial Type Strains, Phase II (KMG-II): from individual species to whole genera.</title>
        <authorList>
            <person name="Goeker M."/>
        </authorList>
    </citation>
    <scope>NUCLEOTIDE SEQUENCE [LARGE SCALE GENOMIC DNA]</scope>
    <source>
        <strain evidence="1 2">DSM 21823</strain>
    </source>
</reference>
<accession>A0A2T6A0Q4</accession>
<dbReference type="OrthoDB" id="596881at2"/>
<keyword evidence="2" id="KW-1185">Reference proteome</keyword>
<protein>
    <submittedName>
        <fullName evidence="1">Uncharacterized protein</fullName>
    </submittedName>
</protein>
<sequence length="434" mass="48794">MTERKYFEMSAAWPARSQDVADISLRLGEQLLSRIADTEKGSVRDSFRASATSLALWLADNWWRLRWETLRSSHSASSDWRIRHELNSASGGALWPPVMIYSSSDRIVFAPSFGKNTVGGPQQYFDFRVATVDADEYESEVDGFISAVIGHCARDMDGRALAEIFRQVRAERIDPELAGWRRLEACLGFDPDQAPDSVIDALVAFEDTVGEEGVDEAANAYPGTQSPNILRDVIEATRASSVELDLNISHDVDFDSNLPSAASPWMLAEAAAENLREKIGIRRGPLKRQEFADIFRARWDDLKAATATARNLPYCARLSVKDDSSLLSLKTFSAHDRRFELARFLGDAVWCESGTFGVISHAKTDRQKFQRAFAHNLLCPFNDIRQHIDLINPTDEDIDATARKFHVHSTVVRNQLIYKGYLPFENTREEAETV</sequence>